<accession>A0AAD5M0N8</accession>
<organism evidence="2 3">
    <name type="scientific">Pythium insidiosum</name>
    <name type="common">Pythiosis disease agent</name>
    <dbReference type="NCBI Taxonomy" id="114742"/>
    <lineage>
        <taxon>Eukaryota</taxon>
        <taxon>Sar</taxon>
        <taxon>Stramenopiles</taxon>
        <taxon>Oomycota</taxon>
        <taxon>Peronosporomycetes</taxon>
        <taxon>Pythiales</taxon>
        <taxon>Pythiaceae</taxon>
        <taxon>Pythium</taxon>
    </lineage>
</organism>
<feature type="compositionally biased region" description="Polar residues" evidence="1">
    <location>
        <begin position="24"/>
        <end position="34"/>
    </location>
</feature>
<evidence type="ECO:0000313" key="3">
    <source>
        <dbReference type="Proteomes" id="UP001209570"/>
    </source>
</evidence>
<dbReference type="AlphaFoldDB" id="A0AAD5M0N8"/>
<feature type="compositionally biased region" description="Basic and acidic residues" evidence="1">
    <location>
        <begin position="42"/>
        <end position="52"/>
    </location>
</feature>
<keyword evidence="3" id="KW-1185">Reference proteome</keyword>
<evidence type="ECO:0000256" key="1">
    <source>
        <dbReference type="SAM" id="MobiDB-lite"/>
    </source>
</evidence>
<proteinExistence type="predicted"/>
<comment type="caution">
    <text evidence="2">The sequence shown here is derived from an EMBL/GenBank/DDBJ whole genome shotgun (WGS) entry which is preliminary data.</text>
</comment>
<feature type="compositionally biased region" description="Polar residues" evidence="1">
    <location>
        <begin position="1"/>
        <end position="10"/>
    </location>
</feature>
<dbReference type="Proteomes" id="UP001209570">
    <property type="component" value="Unassembled WGS sequence"/>
</dbReference>
<sequence>MRNQHFQQTCHLVKQRKERMEQAPSATTQVTFHKQQSSQRGQDSRRFWDKLKRAGSSMKTKTTEVDGNESDEQREARQQVWWRQFLISNAAQTYAFNVSSNAKR</sequence>
<protein>
    <submittedName>
        <fullName evidence="2">Uncharacterized protein</fullName>
    </submittedName>
</protein>
<dbReference type="EMBL" id="JAKCXM010000163">
    <property type="protein sequence ID" value="KAJ0400091.1"/>
    <property type="molecule type" value="Genomic_DNA"/>
</dbReference>
<name>A0AAD5M0N8_PYTIN</name>
<feature type="region of interest" description="Disordered" evidence="1">
    <location>
        <begin position="1"/>
        <end position="74"/>
    </location>
</feature>
<gene>
    <name evidence="2" type="ORF">P43SY_003946</name>
</gene>
<evidence type="ECO:0000313" key="2">
    <source>
        <dbReference type="EMBL" id="KAJ0400091.1"/>
    </source>
</evidence>
<reference evidence="2" key="1">
    <citation type="submission" date="2021-12" db="EMBL/GenBank/DDBJ databases">
        <title>Prjna785345.</title>
        <authorList>
            <person name="Rujirawat T."/>
            <person name="Krajaejun T."/>
        </authorList>
    </citation>
    <scope>NUCLEOTIDE SEQUENCE</scope>
    <source>
        <strain evidence="2">Pi057C3</strain>
    </source>
</reference>